<dbReference type="EMBL" id="GAKP01022712">
    <property type="protein sequence ID" value="JAC36240.1"/>
    <property type="molecule type" value="Transcribed_RNA"/>
</dbReference>
<feature type="region of interest" description="Disordered" evidence="1">
    <location>
        <begin position="65"/>
        <end position="127"/>
    </location>
</feature>
<evidence type="ECO:0000256" key="1">
    <source>
        <dbReference type="SAM" id="MobiDB-lite"/>
    </source>
</evidence>
<proteinExistence type="predicted"/>
<feature type="transmembrane region" description="Helical" evidence="2">
    <location>
        <begin position="20"/>
        <end position="40"/>
    </location>
</feature>
<feature type="compositionally biased region" description="Acidic residues" evidence="1">
    <location>
        <begin position="74"/>
        <end position="95"/>
    </location>
</feature>
<name>A0A034V3C5_BACDO</name>
<evidence type="ECO:0000256" key="2">
    <source>
        <dbReference type="SAM" id="Phobius"/>
    </source>
</evidence>
<protein>
    <submittedName>
        <fullName evidence="3">Uncharacterized protein</fullName>
    </submittedName>
</protein>
<keyword evidence="2" id="KW-0812">Transmembrane</keyword>
<evidence type="ECO:0000313" key="3">
    <source>
        <dbReference type="EMBL" id="JAC36240.1"/>
    </source>
</evidence>
<organism evidence="3">
    <name type="scientific">Bactrocera dorsalis</name>
    <name type="common">Oriental fruit fly</name>
    <name type="synonym">Dacus dorsalis</name>
    <dbReference type="NCBI Taxonomy" id="27457"/>
    <lineage>
        <taxon>Eukaryota</taxon>
        <taxon>Metazoa</taxon>
        <taxon>Ecdysozoa</taxon>
        <taxon>Arthropoda</taxon>
        <taxon>Hexapoda</taxon>
        <taxon>Insecta</taxon>
        <taxon>Pterygota</taxon>
        <taxon>Neoptera</taxon>
        <taxon>Endopterygota</taxon>
        <taxon>Diptera</taxon>
        <taxon>Brachycera</taxon>
        <taxon>Muscomorpha</taxon>
        <taxon>Tephritoidea</taxon>
        <taxon>Tephritidae</taxon>
        <taxon>Bactrocera</taxon>
        <taxon>Bactrocera</taxon>
    </lineage>
</organism>
<keyword evidence="2" id="KW-1133">Transmembrane helix</keyword>
<feature type="compositionally biased region" description="Basic and acidic residues" evidence="1">
    <location>
        <begin position="110"/>
        <end position="127"/>
    </location>
</feature>
<feature type="non-terminal residue" evidence="3">
    <location>
        <position position="1"/>
    </location>
</feature>
<dbReference type="AlphaFoldDB" id="A0A034V3C5"/>
<sequence length="127" mass="14384">DRFYLLVHTRTWQKLKMLNINLHLICGFLVLVLICQVMPVDGAIDDYGPMINDAKDSVQSFKYINHADSKNDDNYENDDDYDDEDDDDEDNDDSDGGNNGNKDYSDEEGGAPKEGDSERSDKPGSKR</sequence>
<reference evidence="3" key="1">
    <citation type="journal article" date="2014" name="BMC Genomics">
        <title>Characterizing the developmental transcriptome of the oriental fruit fly, Bactrocera dorsalis (Diptera: Tephritidae) through comparative genomic analysis with Drosophila melanogaster utilizing modENCODE datasets.</title>
        <authorList>
            <person name="Geib S.M."/>
            <person name="Calla B."/>
            <person name="Hall B."/>
            <person name="Hou S."/>
            <person name="Manoukis N.C."/>
        </authorList>
    </citation>
    <scope>NUCLEOTIDE SEQUENCE</scope>
    <source>
        <strain evidence="3">Punador</strain>
    </source>
</reference>
<keyword evidence="2" id="KW-0472">Membrane</keyword>
<accession>A0A034V3C5</accession>